<dbReference type="EC" id="1.11.1.24" evidence="3"/>
<dbReference type="GO" id="GO:0008379">
    <property type="term" value="F:thioredoxin peroxidase activity"/>
    <property type="evidence" value="ECO:0007669"/>
    <property type="project" value="TreeGrafter"/>
</dbReference>
<evidence type="ECO:0000256" key="1">
    <source>
        <dbReference type="ARBA" id="ARBA00003330"/>
    </source>
</evidence>
<dbReference type="InterPro" id="IPR024706">
    <property type="entry name" value="Peroxiredoxin_AhpC-typ"/>
</dbReference>
<evidence type="ECO:0000256" key="3">
    <source>
        <dbReference type="ARBA" id="ARBA00013017"/>
    </source>
</evidence>
<feature type="domain" description="Thioredoxin" evidence="14">
    <location>
        <begin position="2"/>
        <end position="156"/>
    </location>
</feature>
<comment type="catalytic activity">
    <reaction evidence="12">
        <text>a hydroperoxide + [thioredoxin]-dithiol = an alcohol + [thioredoxin]-disulfide + H2O</text>
        <dbReference type="Rhea" id="RHEA:62620"/>
        <dbReference type="Rhea" id="RHEA-COMP:10698"/>
        <dbReference type="Rhea" id="RHEA-COMP:10700"/>
        <dbReference type="ChEBI" id="CHEBI:15377"/>
        <dbReference type="ChEBI" id="CHEBI:29950"/>
        <dbReference type="ChEBI" id="CHEBI:30879"/>
        <dbReference type="ChEBI" id="CHEBI:35924"/>
        <dbReference type="ChEBI" id="CHEBI:50058"/>
        <dbReference type="EC" id="1.11.1.24"/>
    </reaction>
</comment>
<evidence type="ECO:0000256" key="7">
    <source>
        <dbReference type="ARBA" id="ARBA00023157"/>
    </source>
</evidence>
<comment type="function">
    <text evidence="1">Thiol-specific peroxidase that catalyzes the reduction of hydrogen peroxide and organic hydroperoxides to water and alcohols, respectively. Plays a role in cell protection against oxidative stress by detoxifying peroxides and as sensor of hydrogen peroxide-mediated signaling events.</text>
</comment>
<dbReference type="Gene3D" id="3.40.30.10">
    <property type="entry name" value="Glutaredoxin"/>
    <property type="match status" value="1"/>
</dbReference>
<dbReference type="GO" id="GO:0034599">
    <property type="term" value="P:cellular response to oxidative stress"/>
    <property type="evidence" value="ECO:0007669"/>
    <property type="project" value="TreeGrafter"/>
</dbReference>
<keyword evidence="16" id="KW-1185">Reference proteome</keyword>
<dbReference type="EMBL" id="JOTN01000013">
    <property type="protein sequence ID" value="KEK18520.1"/>
    <property type="molecule type" value="Genomic_DNA"/>
</dbReference>
<dbReference type="eggNOG" id="COG1225">
    <property type="taxonomic scope" value="Bacteria"/>
</dbReference>
<evidence type="ECO:0000256" key="5">
    <source>
        <dbReference type="ARBA" id="ARBA00022862"/>
    </source>
</evidence>
<dbReference type="InterPro" id="IPR050924">
    <property type="entry name" value="Peroxiredoxin_BCP/PrxQ"/>
</dbReference>
<evidence type="ECO:0000256" key="8">
    <source>
        <dbReference type="ARBA" id="ARBA00023284"/>
    </source>
</evidence>
<evidence type="ECO:0000256" key="13">
    <source>
        <dbReference type="PIRSR" id="PIRSR000239-1"/>
    </source>
</evidence>
<sequence>MMNQGDQAINFELPSSMGGNVNLKEYLGKYIVLFFYPKDGTPGCTKEVCSFRDSFEKFLEFEDVVLFGISADGLESHKKFIVKNNLPFELLSDEKFEVAKQYGVFEEKKFLKKVINSIVRTTFILNKEGVVQKVFRDVNPNQHAEEVLVEIANLKKSNEERESLEEKSF</sequence>
<dbReference type="AlphaFoldDB" id="A0A073JW57"/>
<dbReference type="GO" id="GO:0005737">
    <property type="term" value="C:cytoplasm"/>
    <property type="evidence" value="ECO:0007669"/>
    <property type="project" value="TreeGrafter"/>
</dbReference>
<dbReference type="CDD" id="cd03017">
    <property type="entry name" value="PRX_BCP"/>
    <property type="match status" value="1"/>
</dbReference>
<dbReference type="PANTHER" id="PTHR42801">
    <property type="entry name" value="THIOREDOXIN-DEPENDENT PEROXIDE REDUCTASE"/>
    <property type="match status" value="1"/>
</dbReference>
<keyword evidence="5" id="KW-0049">Antioxidant</keyword>
<dbReference type="RefSeq" id="WP_034640513.1">
    <property type="nucleotide sequence ID" value="NZ_CBCSJC010000014.1"/>
</dbReference>
<evidence type="ECO:0000256" key="9">
    <source>
        <dbReference type="ARBA" id="ARBA00032824"/>
    </source>
</evidence>
<dbReference type="OrthoDB" id="9812811at2"/>
<accession>A0A073JW57</accession>
<evidence type="ECO:0000313" key="15">
    <source>
        <dbReference type="EMBL" id="KEK18520.1"/>
    </source>
</evidence>
<evidence type="ECO:0000256" key="10">
    <source>
        <dbReference type="ARBA" id="ARBA00038489"/>
    </source>
</evidence>
<reference evidence="15 16" key="1">
    <citation type="submission" date="2014-06" db="EMBL/GenBank/DDBJ databases">
        <title>Draft genome sequence of Bacillus manliponensis JCM 15802 (MCCC 1A00708).</title>
        <authorList>
            <person name="Lai Q."/>
            <person name="Liu Y."/>
            <person name="Shao Z."/>
        </authorList>
    </citation>
    <scope>NUCLEOTIDE SEQUENCE [LARGE SCALE GENOMIC DNA]</scope>
    <source>
        <strain evidence="15 16">JCM 15802</strain>
    </source>
</reference>
<evidence type="ECO:0000256" key="4">
    <source>
        <dbReference type="ARBA" id="ARBA00022559"/>
    </source>
</evidence>
<dbReference type="PANTHER" id="PTHR42801:SF4">
    <property type="entry name" value="AHPC_TSA FAMILY PROTEIN"/>
    <property type="match status" value="1"/>
</dbReference>
<dbReference type="SUPFAM" id="SSF52833">
    <property type="entry name" value="Thioredoxin-like"/>
    <property type="match status" value="1"/>
</dbReference>
<proteinExistence type="inferred from homology"/>
<gene>
    <name evidence="15" type="ORF">BAMA_04420</name>
</gene>
<name>A0A073JW57_9BACI</name>
<organism evidence="15 16">
    <name type="scientific">Bacillus manliponensis</name>
    <dbReference type="NCBI Taxonomy" id="574376"/>
    <lineage>
        <taxon>Bacteria</taxon>
        <taxon>Bacillati</taxon>
        <taxon>Bacillota</taxon>
        <taxon>Bacilli</taxon>
        <taxon>Bacillales</taxon>
        <taxon>Bacillaceae</taxon>
        <taxon>Bacillus</taxon>
        <taxon>Bacillus cereus group</taxon>
    </lineage>
</organism>
<evidence type="ECO:0000259" key="14">
    <source>
        <dbReference type="PROSITE" id="PS51352"/>
    </source>
</evidence>
<keyword evidence="7" id="KW-1015">Disulfide bond</keyword>
<keyword evidence="6" id="KW-0560">Oxidoreductase</keyword>
<evidence type="ECO:0000256" key="2">
    <source>
        <dbReference type="ARBA" id="ARBA00011245"/>
    </source>
</evidence>
<evidence type="ECO:0000313" key="16">
    <source>
        <dbReference type="Proteomes" id="UP000027822"/>
    </source>
</evidence>
<dbReference type="InterPro" id="IPR000866">
    <property type="entry name" value="AhpC/TSA"/>
</dbReference>
<keyword evidence="4" id="KW-0575">Peroxidase</keyword>
<dbReference type="STRING" id="574376.BAMA_04420"/>
<dbReference type="PROSITE" id="PS51352">
    <property type="entry name" value="THIOREDOXIN_2"/>
    <property type="match status" value="1"/>
</dbReference>
<dbReference type="PIRSF" id="PIRSF000239">
    <property type="entry name" value="AHPC"/>
    <property type="match status" value="1"/>
</dbReference>
<evidence type="ECO:0000256" key="6">
    <source>
        <dbReference type="ARBA" id="ARBA00023002"/>
    </source>
</evidence>
<keyword evidence="8" id="KW-0676">Redox-active center</keyword>
<evidence type="ECO:0000256" key="12">
    <source>
        <dbReference type="ARBA" id="ARBA00049091"/>
    </source>
</evidence>
<comment type="caution">
    <text evidence="15">The sequence shown here is derived from an EMBL/GenBank/DDBJ whole genome shotgun (WGS) entry which is preliminary data.</text>
</comment>
<evidence type="ECO:0000256" key="11">
    <source>
        <dbReference type="ARBA" id="ARBA00041373"/>
    </source>
</evidence>
<dbReference type="InterPro" id="IPR013766">
    <property type="entry name" value="Thioredoxin_domain"/>
</dbReference>
<dbReference type="GO" id="GO:0045454">
    <property type="term" value="P:cell redox homeostasis"/>
    <property type="evidence" value="ECO:0007669"/>
    <property type="project" value="TreeGrafter"/>
</dbReference>
<dbReference type="FunFam" id="3.40.30.10:FF:000007">
    <property type="entry name" value="Thioredoxin-dependent thiol peroxidase"/>
    <property type="match status" value="1"/>
</dbReference>
<dbReference type="InterPro" id="IPR036249">
    <property type="entry name" value="Thioredoxin-like_sf"/>
</dbReference>
<feature type="active site" description="Cysteine sulfenic acid (-SOH) intermediate; for peroxidase activity" evidence="13">
    <location>
        <position position="44"/>
    </location>
</feature>
<dbReference type="Pfam" id="PF00578">
    <property type="entry name" value="AhpC-TSA"/>
    <property type="match status" value="1"/>
</dbReference>
<dbReference type="Proteomes" id="UP000027822">
    <property type="component" value="Unassembled WGS sequence"/>
</dbReference>
<protein>
    <recommendedName>
        <fullName evidence="3">thioredoxin-dependent peroxiredoxin</fullName>
        <ecNumber evidence="3">1.11.1.24</ecNumber>
    </recommendedName>
    <alternativeName>
        <fullName evidence="11">Bacterioferritin comigratory protein</fullName>
    </alternativeName>
    <alternativeName>
        <fullName evidence="9">Thioredoxin peroxidase</fullName>
    </alternativeName>
</protein>
<comment type="subunit">
    <text evidence="2">Monomer.</text>
</comment>
<comment type="similarity">
    <text evidence="10">Belongs to the peroxiredoxin family. BCP/PrxQ subfamily.</text>
</comment>